<dbReference type="PANTHER" id="PTHR31170">
    <property type="entry name" value="BNAC04G53230D PROTEIN"/>
    <property type="match status" value="1"/>
</dbReference>
<dbReference type="Gramene" id="KCW88281">
    <property type="protein sequence ID" value="KCW88281"/>
    <property type="gene ID" value="EUGRSUZ_A00660"/>
</dbReference>
<protein>
    <submittedName>
        <fullName evidence="1">Uncharacterized protein</fullName>
    </submittedName>
</protein>
<proteinExistence type="predicted"/>
<dbReference type="AlphaFoldDB" id="A0A059DCZ4"/>
<organism evidence="1">
    <name type="scientific">Eucalyptus grandis</name>
    <name type="common">Flooded gum</name>
    <dbReference type="NCBI Taxonomy" id="71139"/>
    <lineage>
        <taxon>Eukaryota</taxon>
        <taxon>Viridiplantae</taxon>
        <taxon>Streptophyta</taxon>
        <taxon>Embryophyta</taxon>
        <taxon>Tracheophyta</taxon>
        <taxon>Spermatophyta</taxon>
        <taxon>Magnoliopsida</taxon>
        <taxon>eudicotyledons</taxon>
        <taxon>Gunneridae</taxon>
        <taxon>Pentapetalae</taxon>
        <taxon>rosids</taxon>
        <taxon>malvids</taxon>
        <taxon>Myrtales</taxon>
        <taxon>Myrtaceae</taxon>
        <taxon>Myrtoideae</taxon>
        <taxon>Eucalypteae</taxon>
        <taxon>Eucalyptus</taxon>
    </lineage>
</organism>
<dbReference type="InterPro" id="IPR004158">
    <property type="entry name" value="DUF247_pln"/>
</dbReference>
<dbReference type="STRING" id="71139.A0A059DCZ4"/>
<sequence>MEDRFQQKPALLTLSAGTKSCHIFRAPKSQEESNPNAYKPRIVSIGPYHHGKKRLELIEQHKPRAFSKLLDRTAVGPIDYFNAIASWETHIRDSYSEALHWKTSDLIEMMILDACFMIELFRAHTCENPEDADDPVFFTPWILSSLMIDLLLIENQIPFFVLRKIYALSKSSSDADRSLNEIALRFFNRALQWIDEHLQKHYRVSKITHLLDLFRLCLVGHLNIESPPPVDKELLQLMPSTNHMLLAGIKFESRKSKNLIDVVFDDGVLRIPPFTIDLFTSSFFLSCLAYEQCCHCCSKHISSYVVFMRCIMGTAADAVFSSLLR</sequence>
<dbReference type="KEGG" id="egr:104453396"/>
<reference evidence="1" key="1">
    <citation type="submission" date="2013-07" db="EMBL/GenBank/DDBJ databases">
        <title>The genome of Eucalyptus grandis.</title>
        <authorList>
            <person name="Schmutz J."/>
            <person name="Hayes R."/>
            <person name="Myburg A."/>
            <person name="Tuskan G."/>
            <person name="Grattapaglia D."/>
            <person name="Rokhsar D.S."/>
        </authorList>
    </citation>
    <scope>NUCLEOTIDE SEQUENCE</scope>
    <source>
        <tissue evidence="1">Leaf extractions</tissue>
    </source>
</reference>
<evidence type="ECO:0000313" key="1">
    <source>
        <dbReference type="EMBL" id="KCW88281.1"/>
    </source>
</evidence>
<gene>
    <name evidence="1" type="ORF">EUGRSUZ_A00660</name>
</gene>
<dbReference type="eggNOG" id="ENOG502QQDR">
    <property type="taxonomic scope" value="Eukaryota"/>
</dbReference>
<dbReference type="PANTHER" id="PTHR31170:SF21">
    <property type="match status" value="1"/>
</dbReference>
<name>A0A059DCZ4_EUCGR</name>
<dbReference type="EMBL" id="KK198753">
    <property type="protein sequence ID" value="KCW88281.1"/>
    <property type="molecule type" value="Genomic_DNA"/>
</dbReference>
<dbReference type="Pfam" id="PF03140">
    <property type="entry name" value="DUF247"/>
    <property type="match status" value="1"/>
</dbReference>
<accession>A0A059DCZ4</accession>
<dbReference type="InParanoid" id="A0A059DCZ4"/>